<accession>A0A1G2ASY6</accession>
<dbReference type="GO" id="GO:0070403">
    <property type="term" value="F:NAD+ binding"/>
    <property type="evidence" value="ECO:0007669"/>
    <property type="project" value="InterPro"/>
</dbReference>
<dbReference type="Proteomes" id="UP000177165">
    <property type="component" value="Unassembled WGS sequence"/>
</dbReference>
<comment type="caution">
    <text evidence="3">The sequence shown here is derived from an EMBL/GenBank/DDBJ whole genome shotgun (WGS) entry which is preliminary data.</text>
</comment>
<dbReference type="Pfam" id="PF00378">
    <property type="entry name" value="ECH_1"/>
    <property type="match status" value="1"/>
</dbReference>
<dbReference type="PANTHER" id="PTHR48075:SF7">
    <property type="entry name" value="3-HYDROXYACYL-COA DEHYDROGENASE-RELATED"/>
    <property type="match status" value="1"/>
</dbReference>
<dbReference type="Pfam" id="PF02737">
    <property type="entry name" value="3HCDH_N"/>
    <property type="match status" value="1"/>
</dbReference>
<dbReference type="CDD" id="cd06558">
    <property type="entry name" value="crotonase-like"/>
    <property type="match status" value="1"/>
</dbReference>
<dbReference type="InterPro" id="IPR001753">
    <property type="entry name" value="Enoyl-CoA_hydra/iso"/>
</dbReference>
<dbReference type="SUPFAM" id="SSF51735">
    <property type="entry name" value="NAD(P)-binding Rossmann-fold domains"/>
    <property type="match status" value="1"/>
</dbReference>
<dbReference type="Gene3D" id="1.10.1040.50">
    <property type="match status" value="1"/>
</dbReference>
<proteinExistence type="predicted"/>
<dbReference type="SUPFAM" id="SSF48179">
    <property type="entry name" value="6-phosphogluconate dehydrogenase C-terminal domain-like"/>
    <property type="match status" value="2"/>
</dbReference>
<dbReference type="InterPro" id="IPR029045">
    <property type="entry name" value="ClpP/crotonase-like_dom_sf"/>
</dbReference>
<dbReference type="InterPro" id="IPR006176">
    <property type="entry name" value="3-OHacyl-CoA_DH_NAD-bd"/>
</dbReference>
<comment type="catalytic activity">
    <reaction evidence="1">
        <text>a (3S)-3-hydroxyacyl-CoA + NAD(+) = a 3-oxoacyl-CoA + NADH + H(+)</text>
        <dbReference type="Rhea" id="RHEA:22432"/>
        <dbReference type="ChEBI" id="CHEBI:15378"/>
        <dbReference type="ChEBI" id="CHEBI:57318"/>
        <dbReference type="ChEBI" id="CHEBI:57540"/>
        <dbReference type="ChEBI" id="CHEBI:57945"/>
        <dbReference type="ChEBI" id="CHEBI:90726"/>
        <dbReference type="EC" id="1.1.1.35"/>
    </reaction>
</comment>
<dbReference type="GO" id="GO:0003857">
    <property type="term" value="F:(3S)-3-hydroxyacyl-CoA dehydrogenase (NAD+) activity"/>
    <property type="evidence" value="ECO:0007669"/>
    <property type="project" value="UniProtKB-EC"/>
</dbReference>
<reference evidence="3 4" key="1">
    <citation type="journal article" date="2016" name="Nat. Commun.">
        <title>Thousands of microbial genomes shed light on interconnected biogeochemical processes in an aquifer system.</title>
        <authorList>
            <person name="Anantharaman K."/>
            <person name="Brown C.T."/>
            <person name="Hug L.A."/>
            <person name="Sharon I."/>
            <person name="Castelle C.J."/>
            <person name="Probst A.J."/>
            <person name="Thomas B.C."/>
            <person name="Singh A."/>
            <person name="Wilkins M.J."/>
            <person name="Karaoz U."/>
            <person name="Brodie E.L."/>
            <person name="Williams K.H."/>
            <person name="Hubbard S.S."/>
            <person name="Banfield J.F."/>
        </authorList>
    </citation>
    <scope>NUCLEOTIDE SEQUENCE [LARGE SCALE GENOMIC DNA]</scope>
</reference>
<organism evidence="3 4">
    <name type="scientific">Candidatus Kerfeldbacteria bacterium RIFCSPHIGHO2_02_FULL_42_14</name>
    <dbReference type="NCBI Taxonomy" id="1798540"/>
    <lineage>
        <taxon>Bacteria</taxon>
        <taxon>Candidatus Kerfeldiibacteriota</taxon>
    </lineage>
</organism>
<evidence type="ECO:0000259" key="2">
    <source>
        <dbReference type="Pfam" id="PF02737"/>
    </source>
</evidence>
<dbReference type="InterPro" id="IPR036291">
    <property type="entry name" value="NAD(P)-bd_dom_sf"/>
</dbReference>
<protein>
    <recommendedName>
        <fullName evidence="2">3-hydroxyacyl-CoA dehydrogenase NAD binding domain-containing protein</fullName>
    </recommendedName>
</protein>
<evidence type="ECO:0000256" key="1">
    <source>
        <dbReference type="ARBA" id="ARBA00049556"/>
    </source>
</evidence>
<dbReference type="Gene3D" id="3.40.50.720">
    <property type="entry name" value="NAD(P)-binding Rossmann-like Domain"/>
    <property type="match status" value="1"/>
</dbReference>
<dbReference type="PANTHER" id="PTHR48075">
    <property type="entry name" value="3-HYDROXYACYL-COA DEHYDROGENASE FAMILY PROTEIN"/>
    <property type="match status" value="1"/>
</dbReference>
<name>A0A1G2ASY6_9BACT</name>
<dbReference type="AlphaFoldDB" id="A0A1G2ASY6"/>
<evidence type="ECO:0000313" key="3">
    <source>
        <dbReference type="EMBL" id="OGY80021.1"/>
    </source>
</evidence>
<feature type="domain" description="3-hydroxyacyl-CoA dehydrogenase NAD binding" evidence="2">
    <location>
        <begin position="8"/>
        <end position="181"/>
    </location>
</feature>
<dbReference type="STRING" id="1798540.A3B74_05190"/>
<dbReference type="InterPro" id="IPR008927">
    <property type="entry name" value="6-PGluconate_DH-like_C_sf"/>
</dbReference>
<gene>
    <name evidence="3" type="ORF">A3B74_05190</name>
</gene>
<evidence type="ECO:0000313" key="4">
    <source>
        <dbReference type="Proteomes" id="UP000177165"/>
    </source>
</evidence>
<dbReference type="EMBL" id="MHKB01000002">
    <property type="protein sequence ID" value="OGY80021.1"/>
    <property type="molecule type" value="Genomic_DNA"/>
</dbReference>
<sequence>MKLNIRRVAVIGAGTMGSQIAGWLAQWFDVDLFDVQQGDVQVSQLAWEKLLERGAVFSAQDLLRIRPCTIGVDDKRLADANWIVEAVYEELKVKQGVFRLIDQHRRAEAIVSSNTSGLNIDEIVAGTSQDLRENTFVTHFFNPVAVLPLLEVCAGTATDPQLFTAFMEFGRDVLQKGVIEVFNTPNFIGNRLGVMAMQIPFFHWPKGMLVNDVDAVFQVLFGWKPLNTADIVGLQLLEPVASNVFDYEHLEPDPFLHYFHPIEFVERLVKLCHTGRNALNQRGFYAREGKQKFVFDFESNMYVPYLPEQPSNRYPSLSEASLLTQQGDAHKARQHLLQGPDAAAEFARNCFYPVLTYALWLVGKVCEDLLSIDKAMRWGFNWPIGPLQICEMIGRVAVIAGAEQVGYFTATAIPDWYREAGVHIYSTPQKPQSVRQSNGVWQSIPETEEIIDLEELRREDGGNIISQNNDATAYRLGDLDVVLVEFHSGVVNPFTLQCVDVLEDALNIAEADDLPVIVGHAHKKAFSAGANLLWLLEQAQAGNFAEIERFLVTAQDLTQRMTYARVPVVVAPHSLALGLGSELILASTRTVANFWLFQGQPEKDVGLVAAAGGCMRTLRNALEGIPFQVMTGAGWTVEVAWQFIKPVLLLHVMCARSKHAVHARDLGFLRCDDLIVHSRGLGQEHVLFRACQEALWLNGQQLYLPRKPFLFNLPGCSLSQPLAEGVIIALEVPFDSHSATIIRRLAYILCGGTTHLGRFVTEQDLLDLEREAFLSLVGTPETQALIAKIVKKS</sequence>
<dbReference type="Gene3D" id="3.90.226.10">
    <property type="entry name" value="2-enoyl-CoA Hydratase, Chain A, domain 1"/>
    <property type="match status" value="1"/>
</dbReference>
<dbReference type="GO" id="GO:0006631">
    <property type="term" value="P:fatty acid metabolic process"/>
    <property type="evidence" value="ECO:0007669"/>
    <property type="project" value="InterPro"/>
</dbReference>
<dbReference type="SUPFAM" id="SSF52096">
    <property type="entry name" value="ClpP/crotonase"/>
    <property type="match status" value="1"/>
</dbReference>